<evidence type="ECO:0000256" key="2">
    <source>
        <dbReference type="SAM" id="SignalP"/>
    </source>
</evidence>
<feature type="compositionally biased region" description="Low complexity" evidence="1">
    <location>
        <begin position="253"/>
        <end position="271"/>
    </location>
</feature>
<evidence type="ECO:0000313" key="4">
    <source>
        <dbReference type="Proteomes" id="UP000246740"/>
    </source>
</evidence>
<evidence type="ECO:0000313" key="3">
    <source>
        <dbReference type="EMBL" id="PWZ02991.1"/>
    </source>
</evidence>
<keyword evidence="4" id="KW-1185">Reference proteome</keyword>
<dbReference type="STRING" id="1882483.A0A317Y0C0"/>
<accession>A0A317Y0C0</accession>
<evidence type="ECO:0008006" key="5">
    <source>
        <dbReference type="Google" id="ProtNLM"/>
    </source>
</evidence>
<dbReference type="InParanoid" id="A0A317Y0C0"/>
<dbReference type="EMBL" id="KZ819188">
    <property type="protein sequence ID" value="PWZ02991.1"/>
    <property type="molecule type" value="Genomic_DNA"/>
</dbReference>
<dbReference type="AlphaFoldDB" id="A0A317Y0C0"/>
<keyword evidence="2" id="KW-0732">Signal</keyword>
<proteinExistence type="predicted"/>
<name>A0A317Y0C0_9BASI</name>
<feature type="region of interest" description="Disordered" evidence="1">
    <location>
        <begin position="247"/>
        <end position="273"/>
    </location>
</feature>
<dbReference type="OrthoDB" id="2310204at2759"/>
<reference evidence="3 4" key="1">
    <citation type="journal article" date="2018" name="Mol. Biol. Evol.">
        <title>Broad Genomic Sampling Reveals a Smut Pathogenic Ancestry of the Fungal Clade Ustilaginomycotina.</title>
        <authorList>
            <person name="Kijpornyongpan T."/>
            <person name="Mondo S.J."/>
            <person name="Barry K."/>
            <person name="Sandor L."/>
            <person name="Lee J."/>
            <person name="Lipzen A."/>
            <person name="Pangilinan J."/>
            <person name="LaButti K."/>
            <person name="Hainaut M."/>
            <person name="Henrissat B."/>
            <person name="Grigoriev I.V."/>
            <person name="Spatafora J.W."/>
            <person name="Aime M.C."/>
        </authorList>
    </citation>
    <scope>NUCLEOTIDE SEQUENCE [LARGE SCALE GENOMIC DNA]</scope>
    <source>
        <strain evidence="3 4">MCA 3645</strain>
    </source>
</reference>
<feature type="chain" id="PRO_5016397552" description="Concanavalin A-like lectin/glucanase" evidence="2">
    <location>
        <begin position="24"/>
        <end position="304"/>
    </location>
</feature>
<sequence>MKFATSLSIGVVAILAASSTAVAAPSSPSSEQLQKRQSGSGYFSPYTNGGSMLTGGTASGLGEPINVIVSGESDAGVLSQAGFEEFSRAFYFSPGSCLGITQGTPQTANLGDGHGALAQTNLMRWNFKQGDGGTCLQSLNGGNHFRYWVQNGTAANSGAIFIAASVEQNATLNHMIDTDGYDQGRDQLVGNVTAGTLTSPGGFQYTVTSQSNTDLLSSVSTSQINHGIAIDGSVSILTVRVTKQGTIGADSNTSTSSSSSGGSTSTSQQSSAISHLLTGSDGARRTVALVAGATALSMAVSLVL</sequence>
<evidence type="ECO:0000256" key="1">
    <source>
        <dbReference type="SAM" id="MobiDB-lite"/>
    </source>
</evidence>
<organism evidence="3 4">
    <name type="scientific">Testicularia cyperi</name>
    <dbReference type="NCBI Taxonomy" id="1882483"/>
    <lineage>
        <taxon>Eukaryota</taxon>
        <taxon>Fungi</taxon>
        <taxon>Dikarya</taxon>
        <taxon>Basidiomycota</taxon>
        <taxon>Ustilaginomycotina</taxon>
        <taxon>Ustilaginomycetes</taxon>
        <taxon>Ustilaginales</taxon>
        <taxon>Anthracoideaceae</taxon>
        <taxon>Testicularia</taxon>
    </lineage>
</organism>
<protein>
    <recommendedName>
        <fullName evidence="5">Concanavalin A-like lectin/glucanase</fullName>
    </recommendedName>
</protein>
<dbReference type="Proteomes" id="UP000246740">
    <property type="component" value="Unassembled WGS sequence"/>
</dbReference>
<gene>
    <name evidence="3" type="ORF">BCV70DRAFT_197228</name>
</gene>
<feature type="signal peptide" evidence="2">
    <location>
        <begin position="1"/>
        <end position="23"/>
    </location>
</feature>